<keyword evidence="5" id="KW-1133">Transmembrane helix</keyword>
<evidence type="ECO:0000256" key="2">
    <source>
        <dbReference type="ARBA" id="ARBA00022777"/>
    </source>
</evidence>
<name>A0ABW2SSY3_9ACTN</name>
<dbReference type="InterPro" id="IPR036890">
    <property type="entry name" value="HATPase_C_sf"/>
</dbReference>
<evidence type="ECO:0000256" key="4">
    <source>
        <dbReference type="SAM" id="MobiDB-lite"/>
    </source>
</evidence>
<dbReference type="RefSeq" id="WP_343963185.1">
    <property type="nucleotide sequence ID" value="NZ_BAAAGK010000015.1"/>
</dbReference>
<dbReference type="SUPFAM" id="SSF55874">
    <property type="entry name" value="ATPase domain of HSP90 chaperone/DNA topoisomerase II/histidine kinase"/>
    <property type="match status" value="1"/>
</dbReference>
<dbReference type="EMBL" id="JBHTEE010000001">
    <property type="protein sequence ID" value="MFC7599162.1"/>
    <property type="molecule type" value="Genomic_DNA"/>
</dbReference>
<comment type="caution">
    <text evidence="7">The sequence shown here is derived from an EMBL/GenBank/DDBJ whole genome shotgun (WGS) entry which is preliminary data.</text>
</comment>
<keyword evidence="8" id="KW-1185">Reference proteome</keyword>
<evidence type="ECO:0000259" key="6">
    <source>
        <dbReference type="Pfam" id="PF07730"/>
    </source>
</evidence>
<keyword evidence="2 7" id="KW-0418">Kinase</keyword>
<gene>
    <name evidence="7" type="ORF">ACFQVD_03440</name>
</gene>
<dbReference type="Pfam" id="PF07730">
    <property type="entry name" value="HisKA_3"/>
    <property type="match status" value="1"/>
</dbReference>
<feature type="transmembrane region" description="Helical" evidence="5">
    <location>
        <begin position="6"/>
        <end position="28"/>
    </location>
</feature>
<dbReference type="Proteomes" id="UP001596514">
    <property type="component" value="Unassembled WGS sequence"/>
</dbReference>
<protein>
    <submittedName>
        <fullName evidence="7">Sensor histidine kinase</fullName>
    </submittedName>
</protein>
<dbReference type="InterPro" id="IPR011712">
    <property type="entry name" value="Sig_transdc_His_kin_sub3_dim/P"/>
</dbReference>
<feature type="domain" description="Signal transduction histidine kinase subgroup 3 dimerisation and phosphoacceptor" evidence="6">
    <location>
        <begin position="48"/>
        <end position="102"/>
    </location>
</feature>
<evidence type="ECO:0000256" key="5">
    <source>
        <dbReference type="SAM" id="Phobius"/>
    </source>
</evidence>
<organism evidence="7 8">
    <name type="scientific">Streptosporangium amethystogenes subsp. fukuiense</name>
    <dbReference type="NCBI Taxonomy" id="698418"/>
    <lineage>
        <taxon>Bacteria</taxon>
        <taxon>Bacillati</taxon>
        <taxon>Actinomycetota</taxon>
        <taxon>Actinomycetes</taxon>
        <taxon>Streptosporangiales</taxon>
        <taxon>Streptosporangiaceae</taxon>
        <taxon>Streptosporangium</taxon>
    </lineage>
</organism>
<dbReference type="GO" id="GO:0016301">
    <property type="term" value="F:kinase activity"/>
    <property type="evidence" value="ECO:0007669"/>
    <property type="project" value="UniProtKB-KW"/>
</dbReference>
<feature type="region of interest" description="Disordered" evidence="4">
    <location>
        <begin position="184"/>
        <end position="205"/>
    </location>
</feature>
<evidence type="ECO:0000313" key="8">
    <source>
        <dbReference type="Proteomes" id="UP001596514"/>
    </source>
</evidence>
<evidence type="ECO:0000313" key="7">
    <source>
        <dbReference type="EMBL" id="MFC7599162.1"/>
    </source>
</evidence>
<keyword evidence="5" id="KW-0812">Transmembrane</keyword>
<dbReference type="CDD" id="cd16917">
    <property type="entry name" value="HATPase_UhpB-NarQ-NarX-like"/>
    <property type="match status" value="1"/>
</dbReference>
<evidence type="ECO:0000256" key="3">
    <source>
        <dbReference type="ARBA" id="ARBA00023012"/>
    </source>
</evidence>
<sequence>MPHPAYLVGTAGAGILLISLGVTLALTLRIRRLRVERERVLARAYEGFARDMHDIVGHWLWLASVKGELAHRRAAGDARLREDLEEVLQAVRQAAHAVRNVSAARHRLSFPGEAARARALMEGFGAYCSVRVDTDELPEPVSTALGAVVREGVTNMLRHSQVKRCAIELVEHGGLLRLTVVNDGAPRREAPSPRGDTGSGVGNLRHRLGELGGTVQVAGGADGWFTLIAEVPGNYSE</sequence>
<evidence type="ECO:0000256" key="1">
    <source>
        <dbReference type="ARBA" id="ARBA00022679"/>
    </source>
</evidence>
<dbReference type="PANTHER" id="PTHR24421">
    <property type="entry name" value="NITRATE/NITRITE SENSOR PROTEIN NARX-RELATED"/>
    <property type="match status" value="1"/>
</dbReference>
<accession>A0ABW2SSY3</accession>
<keyword evidence="3" id="KW-0902">Two-component regulatory system</keyword>
<proteinExistence type="predicted"/>
<keyword evidence="5" id="KW-0472">Membrane</keyword>
<reference evidence="8" key="1">
    <citation type="journal article" date="2019" name="Int. J. Syst. Evol. Microbiol.">
        <title>The Global Catalogue of Microorganisms (GCM) 10K type strain sequencing project: providing services to taxonomists for standard genome sequencing and annotation.</title>
        <authorList>
            <consortium name="The Broad Institute Genomics Platform"/>
            <consortium name="The Broad Institute Genome Sequencing Center for Infectious Disease"/>
            <person name="Wu L."/>
            <person name="Ma J."/>
        </authorList>
    </citation>
    <scope>NUCLEOTIDE SEQUENCE [LARGE SCALE GENOMIC DNA]</scope>
    <source>
        <strain evidence="8">JCM 10083</strain>
    </source>
</reference>
<dbReference type="Gene3D" id="3.30.565.10">
    <property type="entry name" value="Histidine kinase-like ATPase, C-terminal domain"/>
    <property type="match status" value="1"/>
</dbReference>
<keyword evidence="1" id="KW-0808">Transferase</keyword>
<dbReference type="Gene3D" id="1.20.5.1930">
    <property type="match status" value="1"/>
</dbReference>
<dbReference type="PANTHER" id="PTHR24421:SF63">
    <property type="entry name" value="SENSOR HISTIDINE KINASE DESK"/>
    <property type="match status" value="1"/>
</dbReference>
<dbReference type="InterPro" id="IPR050482">
    <property type="entry name" value="Sensor_HK_TwoCompSys"/>
</dbReference>